<accession>A0A6B8VEH0</accession>
<evidence type="ECO:0000256" key="3">
    <source>
        <dbReference type="SAM" id="MobiDB-lite"/>
    </source>
</evidence>
<dbReference type="EMBL" id="CP046452">
    <property type="protein sequence ID" value="QGU01459.1"/>
    <property type="molecule type" value="Genomic_DNA"/>
</dbReference>
<dbReference type="InterPro" id="IPR008691">
    <property type="entry name" value="LpqH"/>
</dbReference>
<feature type="signal peptide" evidence="4">
    <location>
        <begin position="1"/>
        <end position="23"/>
    </location>
</feature>
<evidence type="ECO:0008006" key="7">
    <source>
        <dbReference type="Google" id="ProtNLM"/>
    </source>
</evidence>
<keyword evidence="1" id="KW-1003">Cell membrane</keyword>
<feature type="chain" id="PRO_5025571061" description="Lipoprotein" evidence="4">
    <location>
        <begin position="24"/>
        <end position="211"/>
    </location>
</feature>
<feature type="compositionally biased region" description="Low complexity" evidence="3">
    <location>
        <begin position="48"/>
        <end position="82"/>
    </location>
</feature>
<evidence type="ECO:0000313" key="6">
    <source>
        <dbReference type="Proteomes" id="UP000427071"/>
    </source>
</evidence>
<dbReference type="PROSITE" id="PS51257">
    <property type="entry name" value="PROKAR_LIPOPROTEIN"/>
    <property type="match status" value="1"/>
</dbReference>
<keyword evidence="2" id="KW-0472">Membrane</keyword>
<organism evidence="5 6">
    <name type="scientific">Corynebacterium kalinowskii</name>
    <dbReference type="NCBI Taxonomy" id="2675216"/>
    <lineage>
        <taxon>Bacteria</taxon>
        <taxon>Bacillati</taxon>
        <taxon>Actinomycetota</taxon>
        <taxon>Actinomycetes</taxon>
        <taxon>Mycobacteriales</taxon>
        <taxon>Corynebacteriaceae</taxon>
        <taxon>Corynebacterium</taxon>
    </lineage>
</organism>
<proteinExistence type="predicted"/>
<gene>
    <name evidence="5" type="ORF">CKALI_02870</name>
</gene>
<reference evidence="6" key="1">
    <citation type="submission" date="2019-11" db="EMBL/GenBank/DDBJ databases">
        <title>Complete genome sequence of Corynebacterium kalinowskii 1959, a novel Corynebacterium species isolated from soil of a small paddock in Vilsendorf, Germany.</title>
        <authorList>
            <person name="Schaffert L."/>
            <person name="Ruwe M."/>
            <person name="Milse J."/>
            <person name="Hanuschka K."/>
            <person name="Ortseifen V."/>
            <person name="Droste J."/>
            <person name="Brandt D."/>
            <person name="Schlueter L."/>
            <person name="Kutter Y."/>
            <person name="Vinke S."/>
            <person name="Viehoefer P."/>
            <person name="Jacob L."/>
            <person name="Luebke N.-C."/>
            <person name="Schulte-Berndt E."/>
            <person name="Hain C."/>
            <person name="Linder M."/>
            <person name="Schmidt P."/>
            <person name="Wollenschlaeger L."/>
            <person name="Luttermann T."/>
            <person name="Thieme E."/>
            <person name="Hassa J."/>
            <person name="Haak M."/>
            <person name="Wittchen M."/>
            <person name="Mentz A."/>
            <person name="Persicke M."/>
            <person name="Busche T."/>
            <person name="Ruckert C."/>
        </authorList>
    </citation>
    <scope>NUCLEOTIDE SEQUENCE [LARGE SCALE GENOMIC DNA]</scope>
    <source>
        <strain evidence="6">1959</strain>
    </source>
</reference>
<dbReference type="RefSeq" id="WP_197079748.1">
    <property type="nucleotide sequence ID" value="NZ_CP046452.1"/>
</dbReference>
<evidence type="ECO:0000256" key="4">
    <source>
        <dbReference type="SAM" id="SignalP"/>
    </source>
</evidence>
<dbReference type="GO" id="GO:0016020">
    <property type="term" value="C:membrane"/>
    <property type="evidence" value="ECO:0007669"/>
    <property type="project" value="InterPro"/>
</dbReference>
<dbReference type="KEGG" id="ckw:CKALI_02870"/>
<evidence type="ECO:0000256" key="2">
    <source>
        <dbReference type="ARBA" id="ARBA00023136"/>
    </source>
</evidence>
<keyword evidence="6" id="KW-1185">Reference proteome</keyword>
<sequence length="211" mass="22182">MKTFLKVATVATLCVSLTGCGMADSFVQGFTEAAKEDLSVAQSTQAEAAPETPITSSSSTSTSAPKTTTPKSSPKSTPATSTKESEEVEVTKSAGKGTYSVKVDGETFVREGFDVICAKSGDEYGVGVNSKGIEYSDRPGSFFGAVLKNGELEMLAMQKGTMRGSNELSPDSVKMTKSGNTYTFTGEADFQDSRQKEAPVKKKIEATVTCP</sequence>
<dbReference type="Pfam" id="PF05481">
    <property type="entry name" value="Myco_19_kDa"/>
    <property type="match status" value="1"/>
</dbReference>
<dbReference type="Proteomes" id="UP000427071">
    <property type="component" value="Chromosome"/>
</dbReference>
<evidence type="ECO:0000313" key="5">
    <source>
        <dbReference type="EMBL" id="QGU01459.1"/>
    </source>
</evidence>
<evidence type="ECO:0000256" key="1">
    <source>
        <dbReference type="ARBA" id="ARBA00022475"/>
    </source>
</evidence>
<protein>
    <recommendedName>
        <fullName evidence="7">Lipoprotein</fullName>
    </recommendedName>
</protein>
<feature type="region of interest" description="Disordered" evidence="3">
    <location>
        <begin position="38"/>
        <end position="93"/>
    </location>
</feature>
<keyword evidence="4" id="KW-0732">Signal</keyword>
<name>A0A6B8VEH0_9CORY</name>
<dbReference type="AlphaFoldDB" id="A0A6B8VEH0"/>